<dbReference type="PROSITE" id="PS50929">
    <property type="entry name" value="ABC_TM1F"/>
    <property type="match status" value="1"/>
</dbReference>
<keyword evidence="12" id="KW-1185">Reference proteome</keyword>
<feature type="compositionally biased region" description="Low complexity" evidence="7">
    <location>
        <begin position="334"/>
        <end position="364"/>
    </location>
</feature>
<dbReference type="GO" id="GO:0016887">
    <property type="term" value="F:ATP hydrolysis activity"/>
    <property type="evidence" value="ECO:0007669"/>
    <property type="project" value="InterPro"/>
</dbReference>
<organism evidence="11 12">
    <name type="scientific">Actinomyces bowdenii</name>
    <dbReference type="NCBI Taxonomy" id="131109"/>
    <lineage>
        <taxon>Bacteria</taxon>
        <taxon>Bacillati</taxon>
        <taxon>Actinomycetota</taxon>
        <taxon>Actinomycetes</taxon>
        <taxon>Actinomycetales</taxon>
        <taxon>Actinomycetaceae</taxon>
        <taxon>Actinomyces</taxon>
    </lineage>
</organism>
<dbReference type="EMBL" id="RQZC01000005">
    <property type="protein sequence ID" value="RRD29650.1"/>
    <property type="molecule type" value="Genomic_DNA"/>
</dbReference>
<dbReference type="Pfam" id="PF00005">
    <property type="entry name" value="ABC_tran"/>
    <property type="match status" value="1"/>
</dbReference>
<dbReference type="SMART" id="SM00382">
    <property type="entry name" value="AAA"/>
    <property type="match status" value="1"/>
</dbReference>
<evidence type="ECO:0000256" key="3">
    <source>
        <dbReference type="ARBA" id="ARBA00022741"/>
    </source>
</evidence>
<keyword evidence="3" id="KW-0547">Nucleotide-binding</keyword>
<comment type="caution">
    <text evidence="11">The sequence shown here is derived from an EMBL/GenBank/DDBJ whole genome shotgun (WGS) entry which is preliminary data.</text>
</comment>
<evidence type="ECO:0000256" key="8">
    <source>
        <dbReference type="SAM" id="Phobius"/>
    </source>
</evidence>
<keyword evidence="5 8" id="KW-1133">Transmembrane helix</keyword>
<dbReference type="InterPro" id="IPR036640">
    <property type="entry name" value="ABC1_TM_sf"/>
</dbReference>
<dbReference type="InterPro" id="IPR017871">
    <property type="entry name" value="ABC_transporter-like_CS"/>
</dbReference>
<protein>
    <submittedName>
        <fullName evidence="11">Thiol reductant ABC exporter subunit CydC</fullName>
    </submittedName>
</protein>
<evidence type="ECO:0000313" key="12">
    <source>
        <dbReference type="Proteomes" id="UP000271272"/>
    </source>
</evidence>
<evidence type="ECO:0000256" key="6">
    <source>
        <dbReference type="ARBA" id="ARBA00023136"/>
    </source>
</evidence>
<keyword evidence="6 8" id="KW-0472">Membrane</keyword>
<feature type="transmembrane region" description="Helical" evidence="8">
    <location>
        <begin position="27"/>
        <end position="52"/>
    </location>
</feature>
<evidence type="ECO:0000256" key="5">
    <source>
        <dbReference type="ARBA" id="ARBA00022989"/>
    </source>
</evidence>
<comment type="subcellular location">
    <subcellularLocation>
        <location evidence="1">Cell membrane</location>
        <topology evidence="1">Multi-pass membrane protein</topology>
    </subcellularLocation>
</comment>
<name>A0A3P1V821_9ACTO</name>
<feature type="transmembrane region" description="Helical" evidence="8">
    <location>
        <begin position="169"/>
        <end position="187"/>
    </location>
</feature>
<dbReference type="GO" id="GO:0005524">
    <property type="term" value="F:ATP binding"/>
    <property type="evidence" value="ECO:0007669"/>
    <property type="project" value="UniProtKB-KW"/>
</dbReference>
<evidence type="ECO:0000256" key="7">
    <source>
        <dbReference type="SAM" id="MobiDB-lite"/>
    </source>
</evidence>
<dbReference type="InterPro" id="IPR011527">
    <property type="entry name" value="ABC1_TM_dom"/>
</dbReference>
<evidence type="ECO:0000259" key="9">
    <source>
        <dbReference type="PROSITE" id="PS50893"/>
    </source>
</evidence>
<dbReference type="PANTHER" id="PTHR24221:SF654">
    <property type="entry name" value="ATP-BINDING CASSETTE SUB-FAMILY B MEMBER 6"/>
    <property type="match status" value="1"/>
</dbReference>
<dbReference type="InterPro" id="IPR014223">
    <property type="entry name" value="ABC_CydC/D"/>
</dbReference>
<evidence type="ECO:0000256" key="1">
    <source>
        <dbReference type="ARBA" id="ARBA00004651"/>
    </source>
</evidence>
<evidence type="ECO:0000259" key="10">
    <source>
        <dbReference type="PROSITE" id="PS50929"/>
    </source>
</evidence>
<dbReference type="Gene3D" id="1.20.1560.10">
    <property type="entry name" value="ABC transporter type 1, transmembrane domain"/>
    <property type="match status" value="1"/>
</dbReference>
<reference evidence="11 12" key="1">
    <citation type="submission" date="2018-11" db="EMBL/GenBank/DDBJ databases">
        <title>Genomes From Bacteria Associated with the Canine Oral Cavity: a Test Case for Automated Genome-Based Taxonomic Assignment.</title>
        <authorList>
            <person name="Coil D.A."/>
            <person name="Jospin G."/>
            <person name="Darling A.E."/>
            <person name="Wallis C."/>
            <person name="Davis I.J."/>
            <person name="Harris S."/>
            <person name="Eisen J.A."/>
            <person name="Holcombe L.J."/>
            <person name="O'Flynn C."/>
        </authorList>
    </citation>
    <scope>NUCLEOTIDE SEQUENCE [LARGE SCALE GENOMIC DNA]</scope>
    <source>
        <strain evidence="11 12">OH5050</strain>
    </source>
</reference>
<dbReference type="InterPro" id="IPR027417">
    <property type="entry name" value="P-loop_NTPase"/>
</dbReference>
<evidence type="ECO:0000256" key="4">
    <source>
        <dbReference type="ARBA" id="ARBA00022840"/>
    </source>
</evidence>
<dbReference type="InterPro" id="IPR003593">
    <property type="entry name" value="AAA+_ATPase"/>
</dbReference>
<feature type="transmembrane region" description="Helical" evidence="8">
    <location>
        <begin position="58"/>
        <end position="76"/>
    </location>
</feature>
<dbReference type="RefSeq" id="WP_124933383.1">
    <property type="nucleotide sequence ID" value="NZ_RQZC01000005.1"/>
</dbReference>
<dbReference type="InterPro" id="IPR039421">
    <property type="entry name" value="Type_1_exporter"/>
</dbReference>
<feature type="domain" description="ABC transmembrane type-1" evidence="10">
    <location>
        <begin position="28"/>
        <end position="311"/>
    </location>
</feature>
<feature type="transmembrane region" description="Helical" evidence="8">
    <location>
        <begin position="249"/>
        <end position="272"/>
    </location>
</feature>
<keyword evidence="2 8" id="KW-0812">Transmembrane</keyword>
<dbReference type="InterPro" id="IPR003439">
    <property type="entry name" value="ABC_transporter-like_ATP-bd"/>
</dbReference>
<dbReference type="GO" id="GO:0045454">
    <property type="term" value="P:cell redox homeostasis"/>
    <property type="evidence" value="ECO:0007669"/>
    <property type="project" value="InterPro"/>
</dbReference>
<dbReference type="PROSITE" id="PS50893">
    <property type="entry name" value="ABC_TRANSPORTER_2"/>
    <property type="match status" value="1"/>
</dbReference>
<feature type="region of interest" description="Disordered" evidence="7">
    <location>
        <begin position="334"/>
        <end position="370"/>
    </location>
</feature>
<keyword evidence="4" id="KW-0067">ATP-binding</keyword>
<dbReference type="GO" id="GO:0034775">
    <property type="term" value="P:glutathione transmembrane transport"/>
    <property type="evidence" value="ECO:0007669"/>
    <property type="project" value="InterPro"/>
</dbReference>
<sequence>MRGILSAPERRALRRAVALLDLSRARAAAAVALGATGMASAIALAGVAAWMIARAAQVPEVVALGVSPVMVRLFGISRSVLRYCERLASHDTALRGMGELRARLYEILASARADTVAGLRRGDVLARVGTDVDAVGDVVVRAYLPMAVATVLGAGTALAMGLVYWPAGLIIAACLLLAGIGGPLLSIRSARLAELARQEGATDLSAAVVAITESGSQLAVDSRLDQALGALERLERDLGRTRDRAARPAALAAMIDTLALGLAVLGSLLVGIPAVASGQLGGQWLAVIVLLPLAAFEATTALGPASVQLVRSAGAAGRIMELIDGARAAATAPASAGVTAGTGTAPDRDGAASWAPPASPADPAGGSGPRLTARGLAVGWPGGPILASGIDLDLAPGSRLALVGPSGIGKTTLMLTLAGLLEPRGGTLLLDGAPPWSMSREQAARRISLTAEDAHVFATTVLENLRVARGDVTAQEARELLGRAGLGAWLEGLPQGLETLIGTGGSTLSGGERRRLLLARALAAPAPLMVLDEPGEHLDPATADRLVTDLLTAGSGGQRGVVLVTHRLSALDAAQEVIVLGRPEQAGPEAPARIIARAGHEELVRTHEPYRWALRQEDSDAASAAR</sequence>
<feature type="transmembrane region" description="Helical" evidence="8">
    <location>
        <begin position="142"/>
        <end position="163"/>
    </location>
</feature>
<proteinExistence type="predicted"/>
<dbReference type="GO" id="GO:0005886">
    <property type="term" value="C:plasma membrane"/>
    <property type="evidence" value="ECO:0007669"/>
    <property type="project" value="UniProtKB-SubCell"/>
</dbReference>
<gene>
    <name evidence="11" type="primary">cydC</name>
    <name evidence="11" type="ORF">EII10_04805</name>
</gene>
<evidence type="ECO:0000256" key="2">
    <source>
        <dbReference type="ARBA" id="ARBA00022692"/>
    </source>
</evidence>
<dbReference type="PROSITE" id="PS00211">
    <property type="entry name" value="ABC_TRANSPORTER_1"/>
    <property type="match status" value="1"/>
</dbReference>
<dbReference type="AlphaFoldDB" id="A0A3P1V821"/>
<accession>A0A3P1V821</accession>
<dbReference type="Gene3D" id="3.40.50.300">
    <property type="entry name" value="P-loop containing nucleotide triphosphate hydrolases"/>
    <property type="match status" value="1"/>
</dbReference>
<dbReference type="PANTHER" id="PTHR24221">
    <property type="entry name" value="ATP-BINDING CASSETTE SUB-FAMILY B"/>
    <property type="match status" value="1"/>
</dbReference>
<evidence type="ECO:0000313" key="11">
    <source>
        <dbReference type="EMBL" id="RRD29650.1"/>
    </source>
</evidence>
<dbReference type="SUPFAM" id="SSF52540">
    <property type="entry name" value="P-loop containing nucleoside triphosphate hydrolases"/>
    <property type="match status" value="1"/>
</dbReference>
<dbReference type="GO" id="GO:0140359">
    <property type="term" value="F:ABC-type transporter activity"/>
    <property type="evidence" value="ECO:0007669"/>
    <property type="project" value="InterPro"/>
</dbReference>
<feature type="domain" description="ABC transporter" evidence="9">
    <location>
        <begin position="371"/>
        <end position="607"/>
    </location>
</feature>
<dbReference type="SUPFAM" id="SSF90123">
    <property type="entry name" value="ABC transporter transmembrane region"/>
    <property type="match status" value="1"/>
</dbReference>
<dbReference type="NCBIfam" id="TIGR02868">
    <property type="entry name" value="CydC"/>
    <property type="match status" value="1"/>
</dbReference>
<dbReference type="Proteomes" id="UP000271272">
    <property type="component" value="Unassembled WGS sequence"/>
</dbReference>
<dbReference type="OrthoDB" id="3237158at2"/>